<dbReference type="GO" id="GO:0004663">
    <property type="term" value="F:Rab geranylgeranyltransferase activity"/>
    <property type="evidence" value="ECO:0007669"/>
    <property type="project" value="UniProtKB-EC"/>
</dbReference>
<feature type="region of interest" description="Disordered" evidence="1">
    <location>
        <begin position="1"/>
        <end position="26"/>
    </location>
</feature>
<sequence>MADQGGSQHGIARTTRTRTPAQKQQDLERIQKYRDLESHLRQLVSSSDYSRRETFDLTTTLLKLNPEYYTAYANFWLILKTVGWVLMLEGVLEFFSVRHYNNVFRRVIVLLFDKDPAQPSLPEDWEEWYNS</sequence>
<keyword evidence="3" id="KW-1185">Reference proteome</keyword>
<evidence type="ECO:0000256" key="1">
    <source>
        <dbReference type="SAM" id="MobiDB-lite"/>
    </source>
</evidence>
<gene>
    <name evidence="2" type="primary">BET4_2</name>
    <name evidence="2" type="ORF">QC763_0053020</name>
</gene>
<name>A0ABR0HG05_9PEZI</name>
<dbReference type="EC" id="2.5.1.60" evidence="2"/>
<reference evidence="2 3" key="1">
    <citation type="journal article" date="2023" name="bioRxiv">
        <title>High-quality genome assemblies of four members of thePodospora anserinaspecies complex.</title>
        <authorList>
            <person name="Ament-Velasquez S.L."/>
            <person name="Vogan A.A."/>
            <person name="Wallerman O."/>
            <person name="Hartmann F."/>
            <person name="Gautier V."/>
            <person name="Silar P."/>
            <person name="Giraud T."/>
            <person name="Johannesson H."/>
        </authorList>
    </citation>
    <scope>NUCLEOTIDE SEQUENCE [LARGE SCALE GENOMIC DNA]</scope>
    <source>
        <strain evidence="2 3">CBS 411.78</strain>
    </source>
</reference>
<comment type="caution">
    <text evidence="2">The sequence shown here is derived from an EMBL/GenBank/DDBJ whole genome shotgun (WGS) entry which is preliminary data.</text>
</comment>
<dbReference type="SUPFAM" id="SSF48439">
    <property type="entry name" value="Protein prenylyltransferase"/>
    <property type="match status" value="1"/>
</dbReference>
<dbReference type="GeneID" id="87925834"/>
<dbReference type="Gene3D" id="1.25.40.120">
    <property type="entry name" value="Protein prenylyltransferase"/>
    <property type="match status" value="1"/>
</dbReference>
<evidence type="ECO:0000313" key="2">
    <source>
        <dbReference type="EMBL" id="KAK4667023.1"/>
    </source>
</evidence>
<organism evidence="2 3">
    <name type="scientific">Podospora pseudopauciseta</name>
    <dbReference type="NCBI Taxonomy" id="2093780"/>
    <lineage>
        <taxon>Eukaryota</taxon>
        <taxon>Fungi</taxon>
        <taxon>Dikarya</taxon>
        <taxon>Ascomycota</taxon>
        <taxon>Pezizomycotina</taxon>
        <taxon>Sordariomycetes</taxon>
        <taxon>Sordariomycetidae</taxon>
        <taxon>Sordariales</taxon>
        <taxon>Podosporaceae</taxon>
        <taxon>Podospora</taxon>
    </lineage>
</organism>
<proteinExistence type="predicted"/>
<accession>A0ABR0HG05</accession>
<dbReference type="Proteomes" id="UP001326199">
    <property type="component" value="Unassembled WGS sequence"/>
</dbReference>
<keyword evidence="2" id="KW-0808">Transferase</keyword>
<dbReference type="RefSeq" id="XP_062766989.1">
    <property type="nucleotide sequence ID" value="XM_062905785.1"/>
</dbReference>
<dbReference type="EMBL" id="JAFFHB010000004">
    <property type="protein sequence ID" value="KAK4667023.1"/>
    <property type="molecule type" value="Genomic_DNA"/>
</dbReference>
<evidence type="ECO:0000313" key="3">
    <source>
        <dbReference type="Proteomes" id="UP001326199"/>
    </source>
</evidence>
<protein>
    <submittedName>
        <fullName evidence="2">Rab geranylgeranyltransferase</fullName>
        <ecNumber evidence="2">2.5.1.60</ecNumber>
    </submittedName>
</protein>